<comment type="similarity">
    <text evidence="2 12">Belongs to the RNA methyltransferase RsmE family.</text>
</comment>
<dbReference type="NCBIfam" id="NF008692">
    <property type="entry name" value="PRK11713.1-5"/>
    <property type="match status" value="1"/>
</dbReference>
<dbReference type="SUPFAM" id="SSF75217">
    <property type="entry name" value="alpha/beta knot"/>
    <property type="match status" value="1"/>
</dbReference>
<dbReference type="GO" id="GO:0070042">
    <property type="term" value="F:rRNA (uridine-N3-)-methyltransferase activity"/>
    <property type="evidence" value="ECO:0007669"/>
    <property type="project" value="TreeGrafter"/>
</dbReference>
<dbReference type="InterPro" id="IPR015947">
    <property type="entry name" value="PUA-like_sf"/>
</dbReference>
<organism evidence="15 16">
    <name type="scientific">Anaerostipes butyraticus</name>
    <dbReference type="NCBI Taxonomy" id="645466"/>
    <lineage>
        <taxon>Bacteria</taxon>
        <taxon>Bacillati</taxon>
        <taxon>Bacillota</taxon>
        <taxon>Clostridia</taxon>
        <taxon>Lachnospirales</taxon>
        <taxon>Lachnospiraceae</taxon>
        <taxon>Anaerostipes</taxon>
    </lineage>
</organism>
<reference evidence="15" key="1">
    <citation type="submission" date="2020-06" db="EMBL/GenBank/DDBJ databases">
        <title>Characterization of fructooligosaccharide metabolism and fructooligosaccharide-degrading enzymes in human commensal butyrate producers.</title>
        <authorList>
            <person name="Tanno H."/>
            <person name="Fujii T."/>
            <person name="Hirano K."/>
            <person name="Maeno S."/>
            <person name="Tonozuka T."/>
            <person name="Sakamoto M."/>
            <person name="Ohkuma M."/>
            <person name="Tochio T."/>
            <person name="Endo A."/>
        </authorList>
    </citation>
    <scope>NUCLEOTIDE SEQUENCE</scope>
    <source>
        <strain evidence="15">JCM 17466</strain>
    </source>
</reference>
<dbReference type="NCBIfam" id="TIGR00046">
    <property type="entry name" value="RsmE family RNA methyltransferase"/>
    <property type="match status" value="1"/>
</dbReference>
<comment type="caution">
    <text evidence="15">The sequence shown here is derived from an EMBL/GenBank/DDBJ whole genome shotgun (WGS) entry which is preliminary data.</text>
</comment>
<dbReference type="PANTHER" id="PTHR30027">
    <property type="entry name" value="RIBOSOMAL RNA SMALL SUBUNIT METHYLTRANSFERASE E"/>
    <property type="match status" value="1"/>
</dbReference>
<evidence type="ECO:0000313" key="16">
    <source>
        <dbReference type="Proteomes" id="UP000613208"/>
    </source>
</evidence>
<evidence type="ECO:0000259" key="14">
    <source>
        <dbReference type="Pfam" id="PF20260"/>
    </source>
</evidence>
<evidence type="ECO:0000256" key="3">
    <source>
        <dbReference type="ARBA" id="ARBA00012328"/>
    </source>
</evidence>
<dbReference type="Proteomes" id="UP000613208">
    <property type="component" value="Unassembled WGS sequence"/>
</dbReference>
<dbReference type="Gene3D" id="3.40.1280.10">
    <property type="match status" value="1"/>
</dbReference>
<keyword evidence="9 12" id="KW-0949">S-adenosyl-L-methionine</keyword>
<sequence>MHRFFIKEEQIGQDEIWIRGGDVNHIKNVLRMKTGDKVFLSCENDLEYECSLEEFSEDGIRARILDIHGMETELKTELVLYQGLPKGDKMEWIIQKAVELGAARIVPVRMKRCVVRLDEKKAEKKIRRWNAIAQSAAKQARRGVIPQVSEVVDFQTAVKDAEGLDMLLVPYEEARGMEESRKILRQGKKKASIGIIIGPEGGFDREEIELAKEAGGDIITLGKRILRTETAGMTVLSILMFLLEE</sequence>
<name>A0A916VCK3_9FIRM</name>
<dbReference type="PIRSF" id="PIRSF015601">
    <property type="entry name" value="MTase_slr0722"/>
    <property type="match status" value="1"/>
</dbReference>
<dbReference type="SUPFAM" id="SSF88697">
    <property type="entry name" value="PUA domain-like"/>
    <property type="match status" value="1"/>
</dbReference>
<dbReference type="CDD" id="cd18084">
    <property type="entry name" value="RsmE-like"/>
    <property type="match status" value="1"/>
</dbReference>
<evidence type="ECO:0000256" key="11">
    <source>
        <dbReference type="ARBA" id="ARBA00047944"/>
    </source>
</evidence>
<evidence type="ECO:0000256" key="2">
    <source>
        <dbReference type="ARBA" id="ARBA00005528"/>
    </source>
</evidence>
<dbReference type="InterPro" id="IPR006700">
    <property type="entry name" value="RsmE"/>
</dbReference>
<comment type="subcellular location">
    <subcellularLocation>
        <location evidence="1 12">Cytoplasm</location>
    </subcellularLocation>
</comment>
<dbReference type="Pfam" id="PF20260">
    <property type="entry name" value="PUA_4"/>
    <property type="match status" value="1"/>
</dbReference>
<dbReference type="EC" id="2.1.1.193" evidence="3 12"/>
<evidence type="ECO:0000256" key="12">
    <source>
        <dbReference type="PIRNR" id="PIRNR015601"/>
    </source>
</evidence>
<gene>
    <name evidence="15" type="ORF">ANBU17_11520</name>
</gene>
<keyword evidence="8 12" id="KW-0808">Transferase</keyword>
<evidence type="ECO:0000256" key="9">
    <source>
        <dbReference type="ARBA" id="ARBA00022691"/>
    </source>
</evidence>
<dbReference type="RefSeq" id="WP_201310522.1">
    <property type="nucleotide sequence ID" value="NZ_BLYI01000027.1"/>
</dbReference>
<evidence type="ECO:0000256" key="7">
    <source>
        <dbReference type="ARBA" id="ARBA00022603"/>
    </source>
</evidence>
<dbReference type="AlphaFoldDB" id="A0A916VCK3"/>
<dbReference type="PANTHER" id="PTHR30027:SF3">
    <property type="entry name" value="16S RRNA (URACIL(1498)-N(3))-METHYLTRANSFERASE"/>
    <property type="match status" value="1"/>
</dbReference>
<dbReference type="InterPro" id="IPR046886">
    <property type="entry name" value="RsmE_MTase_dom"/>
</dbReference>
<dbReference type="InterPro" id="IPR046887">
    <property type="entry name" value="RsmE_PUA-like"/>
</dbReference>
<evidence type="ECO:0000256" key="8">
    <source>
        <dbReference type="ARBA" id="ARBA00022679"/>
    </source>
</evidence>
<accession>A0A916VCK3</accession>
<evidence type="ECO:0000256" key="10">
    <source>
        <dbReference type="ARBA" id="ARBA00025699"/>
    </source>
</evidence>
<dbReference type="Gene3D" id="2.40.240.20">
    <property type="entry name" value="Hypothetical PUA domain-like, domain 1"/>
    <property type="match status" value="1"/>
</dbReference>
<evidence type="ECO:0000256" key="5">
    <source>
        <dbReference type="ARBA" id="ARBA00022490"/>
    </source>
</evidence>
<evidence type="ECO:0000259" key="13">
    <source>
        <dbReference type="Pfam" id="PF04452"/>
    </source>
</evidence>
<evidence type="ECO:0000256" key="6">
    <source>
        <dbReference type="ARBA" id="ARBA00022552"/>
    </source>
</evidence>
<feature type="domain" description="Ribosomal RNA small subunit methyltransferase E PUA-like" evidence="14">
    <location>
        <begin position="18"/>
        <end position="65"/>
    </location>
</feature>
<keyword evidence="6 12" id="KW-0698">rRNA processing</keyword>
<feature type="domain" description="Ribosomal RNA small subunit methyltransferase E methyltransferase" evidence="13">
    <location>
        <begin position="73"/>
        <end position="240"/>
    </location>
</feature>
<proteinExistence type="inferred from homology"/>
<dbReference type="GO" id="GO:0070475">
    <property type="term" value="P:rRNA base methylation"/>
    <property type="evidence" value="ECO:0007669"/>
    <property type="project" value="TreeGrafter"/>
</dbReference>
<dbReference type="EMBL" id="BLYI01000027">
    <property type="protein sequence ID" value="GFO84805.1"/>
    <property type="molecule type" value="Genomic_DNA"/>
</dbReference>
<evidence type="ECO:0000256" key="1">
    <source>
        <dbReference type="ARBA" id="ARBA00004496"/>
    </source>
</evidence>
<dbReference type="GO" id="GO:0005737">
    <property type="term" value="C:cytoplasm"/>
    <property type="evidence" value="ECO:0007669"/>
    <property type="project" value="UniProtKB-SubCell"/>
</dbReference>
<dbReference type="InterPro" id="IPR029026">
    <property type="entry name" value="tRNA_m1G_MTases_N"/>
</dbReference>
<keyword evidence="7 12" id="KW-0489">Methyltransferase</keyword>
<evidence type="ECO:0000313" key="15">
    <source>
        <dbReference type="EMBL" id="GFO84805.1"/>
    </source>
</evidence>
<keyword evidence="5 12" id="KW-0963">Cytoplasm</keyword>
<comment type="catalytic activity">
    <reaction evidence="11 12">
        <text>uridine(1498) in 16S rRNA + S-adenosyl-L-methionine = N(3)-methyluridine(1498) in 16S rRNA + S-adenosyl-L-homocysteine + H(+)</text>
        <dbReference type="Rhea" id="RHEA:42920"/>
        <dbReference type="Rhea" id="RHEA-COMP:10283"/>
        <dbReference type="Rhea" id="RHEA-COMP:10284"/>
        <dbReference type="ChEBI" id="CHEBI:15378"/>
        <dbReference type="ChEBI" id="CHEBI:57856"/>
        <dbReference type="ChEBI" id="CHEBI:59789"/>
        <dbReference type="ChEBI" id="CHEBI:65315"/>
        <dbReference type="ChEBI" id="CHEBI:74502"/>
        <dbReference type="EC" id="2.1.1.193"/>
    </reaction>
</comment>
<comment type="function">
    <text evidence="10 12">Specifically methylates the N3 position of the uracil ring of uridine 1498 (m3U1498) in 16S rRNA. Acts on the fully assembled 30S ribosomal subunit.</text>
</comment>
<keyword evidence="16" id="KW-1185">Reference proteome</keyword>
<dbReference type="Pfam" id="PF04452">
    <property type="entry name" value="Methyltrans_RNA"/>
    <property type="match status" value="1"/>
</dbReference>
<dbReference type="InterPro" id="IPR029028">
    <property type="entry name" value="Alpha/beta_knot_MTases"/>
</dbReference>
<protein>
    <recommendedName>
        <fullName evidence="4 12">Ribosomal RNA small subunit methyltransferase E</fullName>
        <ecNumber evidence="3 12">2.1.1.193</ecNumber>
    </recommendedName>
</protein>
<evidence type="ECO:0000256" key="4">
    <source>
        <dbReference type="ARBA" id="ARBA00013673"/>
    </source>
</evidence>